<keyword evidence="3" id="KW-1185">Reference proteome</keyword>
<evidence type="ECO:0000313" key="2">
    <source>
        <dbReference type="EMBL" id="RQH05055.1"/>
    </source>
</evidence>
<gene>
    <name evidence="2" type="ORF">D1Y85_16785</name>
</gene>
<dbReference type="GO" id="GO:0004300">
    <property type="term" value="F:enoyl-CoA hydratase activity"/>
    <property type="evidence" value="ECO:0007669"/>
    <property type="project" value="UniProtKB-EC"/>
</dbReference>
<comment type="caution">
    <text evidence="2">The sequence shown here is derived from an EMBL/GenBank/DDBJ whole genome shotgun (WGS) entry which is preliminary data.</text>
</comment>
<dbReference type="InterPro" id="IPR001753">
    <property type="entry name" value="Enoyl-CoA_hydra/iso"/>
</dbReference>
<dbReference type="PANTHER" id="PTHR43802">
    <property type="entry name" value="ENOYL-COA HYDRATASE"/>
    <property type="match status" value="1"/>
</dbReference>
<dbReference type="CDD" id="cd06558">
    <property type="entry name" value="crotonase-like"/>
    <property type="match status" value="1"/>
</dbReference>
<proteinExistence type="inferred from homology"/>
<dbReference type="Pfam" id="PF00378">
    <property type="entry name" value="ECH_1"/>
    <property type="match status" value="1"/>
</dbReference>
<evidence type="ECO:0000256" key="1">
    <source>
        <dbReference type="ARBA" id="ARBA00005254"/>
    </source>
</evidence>
<dbReference type="AlphaFoldDB" id="A0A3N6MT74"/>
<dbReference type="OrthoDB" id="8524220at2"/>
<sequence length="264" mass="28421">MADSSLLVERRLPGCVLLTLNRPHAKNALSQALRRELTDTVRMLARDPQARVLILTGAGDAFCAGLDLKELGAAASGNALALDDIECNPVAALLDFPGPVIGAINGVAITGGFELALACDVLICSQLARFADTHARVGVLPGWTLSQRLSRTIGIYRAKALSLTGDFLSAAQAEAWGLAHRVVEPHRLLPEACQMAAAMLSTVPQTLIEYKRLIDDGYALPYGEALELEHRRSVAAMPDIDPGDLERRRHAVRTRAQQQLDSFV</sequence>
<dbReference type="InterPro" id="IPR029045">
    <property type="entry name" value="ClpP/crotonase-like_dom_sf"/>
</dbReference>
<name>A0A3N6MT74_9BURK</name>
<dbReference type="EC" id="4.2.1.17" evidence="2"/>
<dbReference type="PANTHER" id="PTHR43802:SF1">
    <property type="entry name" value="IP11341P-RELATED"/>
    <property type="match status" value="1"/>
</dbReference>
<dbReference type="RefSeq" id="WP_124152189.1">
    <property type="nucleotide sequence ID" value="NZ_RQIS01000011.1"/>
</dbReference>
<comment type="similarity">
    <text evidence="1">Belongs to the enoyl-CoA hydratase/isomerase family.</text>
</comment>
<dbReference type="Proteomes" id="UP000272778">
    <property type="component" value="Unassembled WGS sequence"/>
</dbReference>
<dbReference type="Gene3D" id="3.90.226.10">
    <property type="entry name" value="2-enoyl-CoA Hydratase, Chain A, domain 1"/>
    <property type="match status" value="1"/>
</dbReference>
<reference evidence="2 3" key="1">
    <citation type="submission" date="2018-11" db="EMBL/GenBank/DDBJ databases">
        <title>Paraburkholderia sp. DHOA04, isolated from soil.</title>
        <authorList>
            <person name="Gao Z.-H."/>
            <person name="Qiu L.-H."/>
            <person name="Fu J.-C."/>
        </authorList>
    </citation>
    <scope>NUCLEOTIDE SEQUENCE [LARGE SCALE GENOMIC DNA]</scope>
    <source>
        <strain evidence="2 3">DHOA04</strain>
    </source>
</reference>
<evidence type="ECO:0000313" key="3">
    <source>
        <dbReference type="Proteomes" id="UP000272778"/>
    </source>
</evidence>
<dbReference type="SUPFAM" id="SSF52096">
    <property type="entry name" value="ClpP/crotonase"/>
    <property type="match status" value="1"/>
</dbReference>
<protein>
    <submittedName>
        <fullName evidence="2">Enoyl-CoA hydratase</fullName>
        <ecNumber evidence="2">4.2.1.17</ecNumber>
    </submittedName>
</protein>
<organism evidence="2 3">
    <name type="scientific">Paraburkholderia dinghuensis</name>
    <dbReference type="NCBI Taxonomy" id="2305225"/>
    <lineage>
        <taxon>Bacteria</taxon>
        <taxon>Pseudomonadati</taxon>
        <taxon>Pseudomonadota</taxon>
        <taxon>Betaproteobacteria</taxon>
        <taxon>Burkholderiales</taxon>
        <taxon>Burkholderiaceae</taxon>
        <taxon>Paraburkholderia</taxon>
    </lineage>
</organism>
<keyword evidence="2" id="KW-0456">Lyase</keyword>
<dbReference type="NCBIfam" id="NF004840">
    <property type="entry name" value="PRK06190.1"/>
    <property type="match status" value="1"/>
</dbReference>
<accession>A0A3N6MT74</accession>
<dbReference type="EMBL" id="RQIS01000011">
    <property type="protein sequence ID" value="RQH05055.1"/>
    <property type="molecule type" value="Genomic_DNA"/>
</dbReference>